<dbReference type="InterPro" id="IPR020830">
    <property type="entry name" value="GlycerAld_3-P_DH_AS"/>
</dbReference>
<dbReference type="Gene3D" id="3.40.920.10">
    <property type="entry name" value="Pyruvate-ferredoxin oxidoreductase, PFOR, domain III"/>
    <property type="match status" value="1"/>
</dbReference>
<dbReference type="SMART" id="SM00846">
    <property type="entry name" value="Gp_dh_N"/>
    <property type="match status" value="1"/>
</dbReference>
<dbReference type="NCBIfam" id="NF006139">
    <property type="entry name" value="PRK08289.1"/>
    <property type="match status" value="1"/>
</dbReference>
<dbReference type="InterPro" id="IPR020828">
    <property type="entry name" value="GlycerAld_3-P_DH_NAD(P)-bd"/>
</dbReference>
<dbReference type="InterPro" id="IPR023753">
    <property type="entry name" value="FAD/NAD-binding_dom"/>
</dbReference>
<evidence type="ECO:0000256" key="5">
    <source>
        <dbReference type="ARBA" id="ARBA00023002"/>
    </source>
</evidence>
<dbReference type="InterPro" id="IPR009014">
    <property type="entry name" value="Transketo_C/PFOR_II"/>
</dbReference>
<evidence type="ECO:0000256" key="1">
    <source>
        <dbReference type="ARBA" id="ARBA00007406"/>
    </source>
</evidence>
<evidence type="ECO:0000259" key="9">
    <source>
        <dbReference type="PROSITE" id="PS51379"/>
    </source>
</evidence>
<dbReference type="SUPFAM" id="SSF46548">
    <property type="entry name" value="alpha-helical ferredoxin"/>
    <property type="match status" value="1"/>
</dbReference>
<dbReference type="Gene3D" id="3.40.50.970">
    <property type="match status" value="2"/>
</dbReference>
<dbReference type="InterPro" id="IPR017900">
    <property type="entry name" value="4Fe4S_Fe_S_CS"/>
</dbReference>
<dbReference type="Pfam" id="PF02800">
    <property type="entry name" value="Gp_dh_C"/>
    <property type="match status" value="1"/>
</dbReference>
<dbReference type="GO" id="GO:0051287">
    <property type="term" value="F:NAD binding"/>
    <property type="evidence" value="ECO:0007669"/>
    <property type="project" value="InterPro"/>
</dbReference>
<dbReference type="InterPro" id="IPR002869">
    <property type="entry name" value="Pyrv_flavodox_OxRed_cen"/>
</dbReference>
<sequence length="1835" mass="202173">MPRVPTQKNGKRIALIGAGPASLAVARDLLPLGYEVHLFEKESKGGGFMRSQIPAFRLPVEVLDEEVEQILDMGVECHFGHEITSMKSMLDMDFDAYFVGTGAPRGRDLELPGRDAVDDHIHIGIDWLSSVAFGHTTEIKGKVIVMGGGNTAMDCCRTSLRMGAESVSVVVRSAFEVMKASEWEKEDAMREGIPIINNRPPKEFVHENGKLKGVLFECVEPVKGDDGRLKYVPSGEPDVFIEADHILMAIGQDNHCPWIERDLGMEFDKWDCPVLDEVTLQSTHPKVFFGGDSAFGPENIIWASAHAHQAAISIHLLCEGKDLKKDRPPQGVNLLSTKMGVHEWAYDAEYDASARYAVPLVEKQSALSNYKVEVELGFDQELGAAEAQRCLNCDVQTVFTDKLCIECDACVDICPMDCITFIEKAPEQELRQRLTAPALNMEQDLYLSDDVSYNDFVIRFANVNGSGSASANGMFAKALFRMGIPVATRNIFPSNIQGLPTWFEVRVSEAGYMGRREGVDIMVPMNAETLVEDIASVKPGGYLVYDNSKPLPKHLRRDDIHEVGIPIATMLLPEFSDPKQRSLFKNITYLGALAGLLNIEFDVITGMVATQYKGKDTLIAPNIRALEIGRQYAYDYLEAPLPIQVRRSDKVGDRIMVDGNAAAGLGSIYGGATVCAWYPITPSTSVAEAFEQHANRLRIDAETGQKKFAIIQAEDELAAIGIVIGAAWNGARSFTATSGPGVSLMSEFLGLAYFAEIPAVLWDIQRAGPSTGMPTRTQQSDVLSAAFASHGDTKHPLLFPSTPKECFDFAAEALDLADRLQTPIIILSDLELGMNDNLSEPFVWDENRNYDRGKVLTADDLDQLDVFGRYLDVDGDGIGYRTYPGTHPDKGAFFTRGTSRDEFAAYTESPDAYQRNMERLLKKWDTAKTLVPAAEISTGKSRVGVLYYGTTALPMPEALDLLQPEGVVLDTCRIRAFPFGEEVTSFIDDHDVVFVVEQNRDAQMRTLLITEGDFSPAKLVRVNYYAGLSISADFIQQNILEYFQENKLPRLTEAHHPNLPLNEIGLTRRDYEGSACAELSLPPHRFAKVSGSNLANRELYCVGVSGDGDSASIGLGQFAHIVRRRINMLYIVDNNGTYGLTKGQFSATNDKGSTSKKGAPNLYEPIDLVSMALQLGATFVARSFSGDKHQLVPLIKAGLRHKGMAFIDVISPCVAFNNHAGSTKSYDHVRSHMQNVVNADYIPEHDEITADYKPGSKEDISMPDGSTLRLYKLDDQYDPHDRVGALNYVQRSAETGDVVTGLLYVDPKASDCHDVMDTIQRPLNQLNEADLCPGQASLDAINAGRDVALPTLEDYFPDWKEREALAEAMIPLIGQLYRRNVVCYCFGRAMYNQSVTQLMKTHRYVRQIANNELSEFESFPVLEAMSKLDLGPSHIDVGRLATKYMEELEAGEVSATMFVERECAEVIGRHVPPLPQPQDIVLYGFGRIGRLLARLLIEKTGSGQQLRLRAIVVRKGSDDDLIKRASLLRRDSVHGSFEGTIRVDEENSAIIANGNVIRVIYAGNPAEIDYESFGIHNAVIIDNTGAWRDQEGLGQHLKAKGAAKVVLTAPGKGAIKNIVSGVNSNIVDKDDTILGAASCTTNAIVPVLKVVNEHFEIVNGHMETVHAYTNDQNLTDNYHKKNRRGRSAPLNMVITETGASSAVVKLMPEMEGKLTGNAIRVPTPNVSLAILNLTLGRETTAEEMSEFLRDVSLNSNLQRQIDYTTSPDVVSTDLVGNRHACIIDGEATIVSGNRAVLYVWYDNEFGYACQVIRVVQKWSGISYPLIPNDVFKLGF</sequence>
<feature type="domain" description="4Fe-4S ferredoxin-type" evidence="9">
    <location>
        <begin position="394"/>
        <end position="424"/>
    </location>
</feature>
<dbReference type="SUPFAM" id="SSF53323">
    <property type="entry name" value="Pyruvate-ferredoxin oxidoreductase, PFOR, domain III"/>
    <property type="match status" value="1"/>
</dbReference>
<evidence type="ECO:0000256" key="2">
    <source>
        <dbReference type="ARBA" id="ARBA00022448"/>
    </source>
</evidence>
<accession>A0A812PYA6</accession>
<dbReference type="SUPFAM" id="SSF52518">
    <property type="entry name" value="Thiamin diphosphate-binding fold (THDP-binding)"/>
    <property type="match status" value="2"/>
</dbReference>
<evidence type="ECO:0000256" key="3">
    <source>
        <dbReference type="ARBA" id="ARBA00022485"/>
    </source>
</evidence>
<dbReference type="InterPro" id="IPR020831">
    <property type="entry name" value="GlycerAld/Erythrose_P_DH"/>
</dbReference>
<dbReference type="NCBIfam" id="TIGR03710">
    <property type="entry name" value="OAFO_sf"/>
    <property type="match status" value="1"/>
</dbReference>
<dbReference type="InterPro" id="IPR029061">
    <property type="entry name" value="THDP-binding"/>
</dbReference>
<keyword evidence="5" id="KW-0560">Oxidoreductase</keyword>
<dbReference type="SUPFAM" id="SSF51971">
    <property type="entry name" value="Nucleotide-binding domain"/>
    <property type="match status" value="1"/>
</dbReference>
<protein>
    <submittedName>
        <fullName evidence="10">Gap2 protein</fullName>
    </submittedName>
</protein>
<dbReference type="Pfam" id="PF07992">
    <property type="entry name" value="Pyr_redox_2"/>
    <property type="match status" value="1"/>
</dbReference>
<dbReference type="PANTHER" id="PTHR43454">
    <property type="entry name" value="GLYCERALDEHYDE-3-PHOSPHATE DEHYDROGENASE"/>
    <property type="match status" value="1"/>
</dbReference>
<dbReference type="InterPro" id="IPR022367">
    <property type="entry name" value="2-oxoacid/accept_OxRdtase_asu"/>
</dbReference>
<evidence type="ECO:0000256" key="7">
    <source>
        <dbReference type="ARBA" id="ARBA00023014"/>
    </source>
</evidence>
<dbReference type="GO" id="GO:0016620">
    <property type="term" value="F:oxidoreductase activity, acting on the aldehyde or oxo group of donors, NAD or NADP as acceptor"/>
    <property type="evidence" value="ECO:0007669"/>
    <property type="project" value="InterPro"/>
</dbReference>
<dbReference type="InterPro" id="IPR036291">
    <property type="entry name" value="NAD(P)-bd_dom_sf"/>
</dbReference>
<dbReference type="GO" id="GO:0030976">
    <property type="term" value="F:thiamine pyrophosphate binding"/>
    <property type="evidence" value="ECO:0007669"/>
    <property type="project" value="InterPro"/>
</dbReference>
<dbReference type="Gene3D" id="3.50.50.60">
    <property type="entry name" value="FAD/NAD(P)-binding domain"/>
    <property type="match status" value="2"/>
</dbReference>
<dbReference type="OrthoDB" id="286800at2759"/>
<keyword evidence="2" id="KW-0813">Transport</keyword>
<dbReference type="PRINTS" id="PR00078">
    <property type="entry name" value="G3PDHDRGNASE"/>
</dbReference>
<dbReference type="PROSITE" id="PS00198">
    <property type="entry name" value="4FE4S_FER_1"/>
    <property type="match status" value="1"/>
</dbReference>
<dbReference type="SUPFAM" id="SSF51735">
    <property type="entry name" value="NAD(P)-binding Rossmann-fold domains"/>
    <property type="match status" value="1"/>
</dbReference>
<dbReference type="Gene3D" id="3.40.50.920">
    <property type="match status" value="1"/>
</dbReference>
<keyword evidence="11" id="KW-1185">Reference proteome</keyword>
<gene>
    <name evidence="10" type="primary">gap2</name>
    <name evidence="10" type="ORF">SNEC2469_LOCUS9788</name>
</gene>
<dbReference type="PROSITE" id="PS00071">
    <property type="entry name" value="GAPDH"/>
    <property type="match status" value="1"/>
</dbReference>
<proteinExistence type="inferred from homology"/>
<keyword evidence="3" id="KW-0479">Metal-binding</keyword>
<dbReference type="InterPro" id="IPR019752">
    <property type="entry name" value="Pyrv/ketoisovalerate_OxRed_cat"/>
</dbReference>
<dbReference type="InterPro" id="IPR011766">
    <property type="entry name" value="TPP_enzyme_TPP-bd"/>
</dbReference>
<dbReference type="Pfam" id="PF00044">
    <property type="entry name" value="Gp_dh_N"/>
    <property type="match status" value="1"/>
</dbReference>
<evidence type="ECO:0000313" key="10">
    <source>
        <dbReference type="EMBL" id="CAE7366817.1"/>
    </source>
</evidence>
<dbReference type="FunFam" id="3.40.50.970:FF:000022">
    <property type="entry name" value="2-oxoglutarate ferredoxin oxidoreductase alpha subunit"/>
    <property type="match status" value="1"/>
</dbReference>
<dbReference type="Proteomes" id="UP000601435">
    <property type="component" value="Unassembled WGS sequence"/>
</dbReference>
<reference evidence="10" key="1">
    <citation type="submission" date="2021-02" db="EMBL/GenBank/DDBJ databases">
        <authorList>
            <person name="Dougan E. K."/>
            <person name="Rhodes N."/>
            <person name="Thang M."/>
            <person name="Chan C."/>
        </authorList>
    </citation>
    <scope>NUCLEOTIDE SEQUENCE</scope>
</reference>
<dbReference type="Pfam" id="PF02775">
    <property type="entry name" value="TPP_enzyme_C"/>
    <property type="match status" value="1"/>
</dbReference>
<dbReference type="CDD" id="cd07034">
    <property type="entry name" value="TPP_PYR_PFOR_IOR-alpha_like"/>
    <property type="match status" value="1"/>
</dbReference>
<dbReference type="PROSITE" id="PS51379">
    <property type="entry name" value="4FE4S_FER_2"/>
    <property type="match status" value="1"/>
</dbReference>
<keyword evidence="6" id="KW-0408">Iron</keyword>
<organism evidence="10 11">
    <name type="scientific">Symbiodinium necroappetens</name>
    <dbReference type="NCBI Taxonomy" id="1628268"/>
    <lineage>
        <taxon>Eukaryota</taxon>
        <taxon>Sar</taxon>
        <taxon>Alveolata</taxon>
        <taxon>Dinophyceae</taxon>
        <taxon>Suessiales</taxon>
        <taxon>Symbiodiniaceae</taxon>
        <taxon>Symbiodinium</taxon>
    </lineage>
</organism>
<dbReference type="Gene3D" id="3.40.50.720">
    <property type="entry name" value="NAD(P)-binding Rossmann-like Domain"/>
    <property type="match status" value="1"/>
</dbReference>
<dbReference type="Pfam" id="PF01558">
    <property type="entry name" value="POR"/>
    <property type="match status" value="1"/>
</dbReference>
<comment type="caution">
    <text evidence="10">The sequence shown here is derived from an EMBL/GenBank/DDBJ whole genome shotgun (WGS) entry which is preliminary data.</text>
</comment>
<dbReference type="EMBL" id="CAJNJA010015696">
    <property type="protein sequence ID" value="CAE7366817.1"/>
    <property type="molecule type" value="Genomic_DNA"/>
</dbReference>
<evidence type="ECO:0000256" key="4">
    <source>
        <dbReference type="ARBA" id="ARBA00022982"/>
    </source>
</evidence>
<dbReference type="Gene3D" id="3.30.360.10">
    <property type="entry name" value="Dihydrodipicolinate Reductase, domain 2"/>
    <property type="match status" value="1"/>
</dbReference>
<dbReference type="PANTHER" id="PTHR43454:SF1">
    <property type="entry name" value="GLYCERALDEHYDE 3-PHOSPHATE DEHYDROGENASE NAD(P) BINDING DOMAIN-CONTAINING PROTEIN"/>
    <property type="match status" value="1"/>
</dbReference>
<keyword evidence="3" id="KW-0004">4Fe-4S</keyword>
<dbReference type="InterPro" id="IPR017896">
    <property type="entry name" value="4Fe4S_Fe-S-bd"/>
</dbReference>
<name>A0A812PYA6_9DINO</name>
<dbReference type="InterPro" id="IPR036188">
    <property type="entry name" value="FAD/NAD-bd_sf"/>
</dbReference>
<dbReference type="Pfam" id="PF01855">
    <property type="entry name" value="POR_N"/>
    <property type="match status" value="1"/>
</dbReference>
<dbReference type="SUPFAM" id="SSF55347">
    <property type="entry name" value="Glyceraldehyde-3-phosphate dehydrogenase-like, C-terminal domain"/>
    <property type="match status" value="1"/>
</dbReference>
<evidence type="ECO:0000256" key="6">
    <source>
        <dbReference type="ARBA" id="ARBA00023004"/>
    </source>
</evidence>
<keyword evidence="4" id="KW-0249">Electron transport</keyword>
<evidence type="ECO:0000313" key="11">
    <source>
        <dbReference type="Proteomes" id="UP000601435"/>
    </source>
</evidence>
<dbReference type="GO" id="GO:0051539">
    <property type="term" value="F:4 iron, 4 sulfur cluster binding"/>
    <property type="evidence" value="ECO:0007669"/>
    <property type="project" value="UniProtKB-KW"/>
</dbReference>
<comment type="similarity">
    <text evidence="1 8">Belongs to the glyceraldehyde-3-phosphate dehydrogenase family.</text>
</comment>
<dbReference type="InterPro" id="IPR002880">
    <property type="entry name" value="Pyrv_Fd/Flavodoxin_OxRdtase_N"/>
</dbReference>
<dbReference type="CDD" id="cd05214">
    <property type="entry name" value="GAPDH_I_N"/>
    <property type="match status" value="1"/>
</dbReference>
<dbReference type="CDD" id="cd18126">
    <property type="entry name" value="GAPDH_I_C"/>
    <property type="match status" value="1"/>
</dbReference>
<dbReference type="InterPro" id="IPR020829">
    <property type="entry name" value="GlycerAld_3-P_DH_cat"/>
</dbReference>
<keyword evidence="7" id="KW-0411">Iron-sulfur</keyword>
<evidence type="ECO:0000256" key="8">
    <source>
        <dbReference type="RuleBase" id="RU000397"/>
    </source>
</evidence>